<protein>
    <recommendedName>
        <fullName evidence="2">Reverse transcriptase zinc-binding domain-containing protein</fullName>
    </recommendedName>
</protein>
<accession>A0A2D4L1W9</accession>
<name>A0A2D4L1W9_9SAUR</name>
<dbReference type="EMBL" id="IACL01107385">
    <property type="protein sequence ID" value="LAB14987.1"/>
    <property type="molecule type" value="Transcribed_RNA"/>
</dbReference>
<evidence type="ECO:0008006" key="2">
    <source>
        <dbReference type="Google" id="ProtNLM"/>
    </source>
</evidence>
<dbReference type="AlphaFoldDB" id="A0A2D4L1W9"/>
<organism evidence="1">
    <name type="scientific">Micrurus paraensis</name>
    <dbReference type="NCBI Taxonomy" id="1970185"/>
    <lineage>
        <taxon>Eukaryota</taxon>
        <taxon>Metazoa</taxon>
        <taxon>Chordata</taxon>
        <taxon>Craniata</taxon>
        <taxon>Vertebrata</taxon>
        <taxon>Euteleostomi</taxon>
        <taxon>Lepidosauria</taxon>
        <taxon>Squamata</taxon>
        <taxon>Bifurcata</taxon>
        <taxon>Unidentata</taxon>
        <taxon>Episquamata</taxon>
        <taxon>Toxicofera</taxon>
        <taxon>Serpentes</taxon>
        <taxon>Colubroidea</taxon>
        <taxon>Elapidae</taxon>
        <taxon>Elapinae</taxon>
        <taxon>Micrurus</taxon>
    </lineage>
</organism>
<sequence>MWNQNYKLTKLSAYKENAYKMFYRWYLPPSRLAKMYPNMNLIRWKCKKKKSIFYHMWWSCPDTQKYWLKIKKWLQEITKVQIELEPELFLLGIFKKKYGRNIKYIILHILMATRIAYAQCWKHSSIPPDELVIQKIMTCAKMDKLTLMLKEREETKYYKIWGKWRDWIEQR</sequence>
<reference evidence="1" key="2">
    <citation type="submission" date="2017-11" db="EMBL/GenBank/DDBJ databases">
        <title>Coralsnake Venomics: Analyses of Venom Gland Transcriptomes and Proteomes of Six Brazilian Taxa.</title>
        <authorList>
            <person name="Aird S.D."/>
            <person name="Jorge da Silva N."/>
            <person name="Qiu L."/>
            <person name="Villar-Briones A."/>
            <person name="Aparecida-Saddi V."/>
            <person name="Campos-Telles M.P."/>
            <person name="Grau M."/>
            <person name="Mikheyev A.S."/>
        </authorList>
    </citation>
    <scope>NUCLEOTIDE SEQUENCE</scope>
    <source>
        <tissue evidence="1">Venom_gland</tissue>
    </source>
</reference>
<proteinExistence type="predicted"/>
<reference evidence="1" key="1">
    <citation type="submission" date="2017-07" db="EMBL/GenBank/DDBJ databases">
        <authorList>
            <person name="Mikheyev A."/>
            <person name="Grau M."/>
        </authorList>
    </citation>
    <scope>NUCLEOTIDE SEQUENCE</scope>
    <source>
        <tissue evidence="1">Venom_gland</tissue>
    </source>
</reference>
<evidence type="ECO:0000313" key="1">
    <source>
        <dbReference type="EMBL" id="LAB14987.1"/>
    </source>
</evidence>